<dbReference type="PANTHER" id="PTHR30121">
    <property type="entry name" value="UNCHARACTERIZED PROTEIN YJGR-RELATED"/>
    <property type="match status" value="1"/>
</dbReference>
<evidence type="ECO:0000313" key="3">
    <source>
        <dbReference type="EMBL" id="PIR04537.1"/>
    </source>
</evidence>
<dbReference type="Pfam" id="PF01935">
    <property type="entry name" value="DUF87"/>
    <property type="match status" value="1"/>
</dbReference>
<dbReference type="AlphaFoldDB" id="A0A2H0N6N8"/>
<dbReference type="InterPro" id="IPR002789">
    <property type="entry name" value="HerA_central"/>
</dbReference>
<evidence type="ECO:0000259" key="2">
    <source>
        <dbReference type="Pfam" id="PF01935"/>
    </source>
</evidence>
<name>A0A2H0N6N8_9BACT</name>
<dbReference type="SUPFAM" id="SSF52540">
    <property type="entry name" value="P-loop containing nucleoside triphosphate hydrolases"/>
    <property type="match status" value="1"/>
</dbReference>
<dbReference type="InterPro" id="IPR027417">
    <property type="entry name" value="P-loop_NTPase"/>
</dbReference>
<evidence type="ECO:0000256" key="1">
    <source>
        <dbReference type="SAM" id="MobiDB-lite"/>
    </source>
</evidence>
<reference evidence="3 4" key="1">
    <citation type="submission" date="2017-09" db="EMBL/GenBank/DDBJ databases">
        <title>Depth-based differentiation of microbial function through sediment-hosted aquifers and enrichment of novel symbionts in the deep terrestrial subsurface.</title>
        <authorList>
            <person name="Probst A.J."/>
            <person name="Ladd B."/>
            <person name="Jarett J.K."/>
            <person name="Geller-Mcgrath D.E."/>
            <person name="Sieber C.M."/>
            <person name="Emerson J.B."/>
            <person name="Anantharaman K."/>
            <person name="Thomas B.C."/>
            <person name="Malmstrom R."/>
            <person name="Stieglmeier M."/>
            <person name="Klingl A."/>
            <person name="Woyke T."/>
            <person name="Ryan C.M."/>
            <person name="Banfield J.F."/>
        </authorList>
    </citation>
    <scope>NUCLEOTIDE SEQUENCE [LARGE SCALE GENOMIC DNA]</scope>
    <source>
        <strain evidence="3">CG11_big_fil_rev_8_21_14_0_20_39_34</strain>
    </source>
</reference>
<organism evidence="3 4">
    <name type="scientific">Candidatus Magasanikbacteria bacterium CG11_big_fil_rev_8_21_14_0_20_39_34</name>
    <dbReference type="NCBI Taxonomy" id="1974653"/>
    <lineage>
        <taxon>Bacteria</taxon>
        <taxon>Candidatus Magasanikiibacteriota</taxon>
    </lineage>
</organism>
<gene>
    <name evidence="3" type="ORF">COV59_00220</name>
</gene>
<dbReference type="EMBL" id="PCWN01000001">
    <property type="protein sequence ID" value="PIR04537.1"/>
    <property type="molecule type" value="Genomic_DNA"/>
</dbReference>
<dbReference type="Gene3D" id="3.40.50.300">
    <property type="entry name" value="P-loop containing nucleotide triphosphate hydrolases"/>
    <property type="match status" value="2"/>
</dbReference>
<sequence>MSSDKYPFTLLASPNDLPEYHPDLEDEISFIGKTLYISGMYQTAEKFGISRVDRNRHTYILGKSGMGKSYLLENLIRSDIESDYGVAVIDPHGDLVKNLLACIPEERILDTVYIDPANTEYSLAFNPFASVPMDMRQHVAQSLVEIFKKQFMSTWTPRIEHLFRFAALAMLEYEEGTLYGLLQLITDAKFRQKVVSSLQDEMTRRFFSVEFAGFSQKYDQEAITPLVNRLGEFFADPLLRKIFTNPENKIDVESILEDEKIFLLNTSKGLLGEKNSALLGSFFLTKIEQVAMARSKKEKEKRMPFYLYVDEFQNVATESFISLFSESRKYAINITIANQYLSQIPENLIDAVLGNTGIMIMFRLGGMDAKRIAMEFQPELHAYDFLNLGLGEFYIKMSFNGKTLRPFSARSLRITPPPYSQNVEKILENNKKMYHQTLKNEKVEELHKKSSEDKKKKKLPPPL</sequence>
<dbReference type="InterPro" id="IPR051162">
    <property type="entry name" value="T4SS_component"/>
</dbReference>
<comment type="caution">
    <text evidence="3">The sequence shown here is derived from an EMBL/GenBank/DDBJ whole genome shotgun (WGS) entry which is preliminary data.</text>
</comment>
<proteinExistence type="predicted"/>
<protein>
    <recommendedName>
        <fullName evidence="2">Helicase HerA central domain-containing protein</fullName>
    </recommendedName>
</protein>
<accession>A0A2H0N6N8</accession>
<feature type="compositionally biased region" description="Basic and acidic residues" evidence="1">
    <location>
        <begin position="438"/>
        <end position="454"/>
    </location>
</feature>
<dbReference type="PANTHER" id="PTHR30121:SF11">
    <property type="entry name" value="AAA+ ATPASE DOMAIN-CONTAINING PROTEIN"/>
    <property type="match status" value="1"/>
</dbReference>
<feature type="region of interest" description="Disordered" evidence="1">
    <location>
        <begin position="437"/>
        <end position="463"/>
    </location>
</feature>
<evidence type="ECO:0000313" key="4">
    <source>
        <dbReference type="Proteomes" id="UP000229600"/>
    </source>
</evidence>
<feature type="domain" description="Helicase HerA central" evidence="2">
    <location>
        <begin position="55"/>
        <end position="105"/>
    </location>
</feature>
<dbReference type="Proteomes" id="UP000229600">
    <property type="component" value="Unassembled WGS sequence"/>
</dbReference>